<evidence type="ECO:0000256" key="6">
    <source>
        <dbReference type="ARBA" id="ARBA00023098"/>
    </source>
</evidence>
<dbReference type="InterPro" id="IPR002155">
    <property type="entry name" value="Thiolase"/>
</dbReference>
<dbReference type="OrthoDB" id="9764638at2"/>
<protein>
    <submittedName>
        <fullName evidence="13">Acetyl-CoA C-acetyltransferase</fullName>
    </submittedName>
</protein>
<dbReference type="PANTHER" id="PTHR43853">
    <property type="entry name" value="3-KETOACYL-COA THIOLASE, PEROXISOMAL"/>
    <property type="match status" value="1"/>
</dbReference>
<keyword evidence="5" id="KW-0809">Transit peptide</keyword>
<evidence type="ECO:0000256" key="3">
    <source>
        <dbReference type="ARBA" id="ARBA00022679"/>
    </source>
</evidence>
<feature type="domain" description="Thiolase N-terminal" evidence="11">
    <location>
        <begin position="10"/>
        <end position="288"/>
    </location>
</feature>
<feature type="active site" description="Acyl-thioester intermediate" evidence="9">
    <location>
        <position position="95"/>
    </location>
</feature>
<dbReference type="PROSITE" id="PS00737">
    <property type="entry name" value="THIOLASE_2"/>
    <property type="match status" value="1"/>
</dbReference>
<proteinExistence type="inferred from homology"/>
<evidence type="ECO:0000256" key="5">
    <source>
        <dbReference type="ARBA" id="ARBA00022946"/>
    </source>
</evidence>
<dbReference type="RefSeq" id="WP_076471183.1">
    <property type="nucleotide sequence ID" value="NZ_FTNF01000009.1"/>
</dbReference>
<dbReference type="FunFam" id="3.40.47.10:FF:000013">
    <property type="entry name" value="Acetyl-CoA acetyltransferase"/>
    <property type="match status" value="1"/>
</dbReference>
<dbReference type="Gene3D" id="3.40.47.10">
    <property type="match status" value="1"/>
</dbReference>
<dbReference type="GO" id="GO:0010124">
    <property type="term" value="P:phenylacetate catabolic process"/>
    <property type="evidence" value="ECO:0007669"/>
    <property type="project" value="TreeGrafter"/>
</dbReference>
<reference evidence="13 14" key="1">
    <citation type="submission" date="2017-01" db="EMBL/GenBank/DDBJ databases">
        <authorList>
            <person name="Mah S.A."/>
            <person name="Swanson W.J."/>
            <person name="Moy G.W."/>
            <person name="Vacquier V.D."/>
        </authorList>
    </citation>
    <scope>NUCLEOTIDE SEQUENCE [LARGE SCALE GENOMIC DNA]</scope>
    <source>
        <strain evidence="13 14">DSM 45758</strain>
    </source>
</reference>
<comment type="similarity">
    <text evidence="2 10">Belongs to the thiolase-like superfamily. Thiolase family.</text>
</comment>
<feature type="active site" description="Proton acceptor" evidence="9">
    <location>
        <position position="375"/>
    </location>
</feature>
<dbReference type="InterPro" id="IPR020617">
    <property type="entry name" value="Thiolase_C"/>
</dbReference>
<dbReference type="InterPro" id="IPR020616">
    <property type="entry name" value="Thiolase_N"/>
</dbReference>
<evidence type="ECO:0000256" key="9">
    <source>
        <dbReference type="PIRSR" id="PIRSR000429-1"/>
    </source>
</evidence>
<evidence type="ECO:0000256" key="10">
    <source>
        <dbReference type="RuleBase" id="RU003557"/>
    </source>
</evidence>
<keyword evidence="4" id="KW-0276">Fatty acid metabolism</keyword>
<dbReference type="NCBIfam" id="NF005890">
    <property type="entry name" value="PRK07851.1"/>
    <property type="match status" value="1"/>
</dbReference>
<evidence type="ECO:0000313" key="13">
    <source>
        <dbReference type="EMBL" id="SIR38943.1"/>
    </source>
</evidence>
<accession>A0A1N7AIZ0</accession>
<sequence>MSTESSRDAVIVATARSPIGRAHKGSLREVRPDDLAATIVQAALDKVPQLDTGEIDDLYLGCGLPGGEQGFNMARVVATLMGLDGLPGATLTRYCASSLQTTRMAMHAIRAGEGDVFISAGVETVSRYARGNSDGLPPEAQALVGGGWENPRFATARARSKARAEGDAEMWTDPRESGELPDIYLAMGQTAENLAQVYDVTRADMDEFGVRSQNLAEKAITDGFWAREITPVTTPDGTVVSTDDGPRPGVTLEGVAGLKPVFRPDGRITAGNCCPLNDGAAAVVVMSAQRARDLGITPLARIVSTGVTALSPEIMGLGPVEASRQALKRAGMTIDDVDLVEINEAFAAQVIPSYRQLGIPLEKLNVMGGAIAVGHPFGMTGARITGTLLNALEWHDKTIGLETMCVGGGQGMAMVIERLS</sequence>
<feature type="domain" description="Thiolase C-terminal" evidence="12">
    <location>
        <begin position="297"/>
        <end position="418"/>
    </location>
</feature>
<evidence type="ECO:0000313" key="14">
    <source>
        <dbReference type="Proteomes" id="UP000186004"/>
    </source>
</evidence>
<feature type="active site" description="Proton acceptor" evidence="9">
    <location>
        <position position="405"/>
    </location>
</feature>
<dbReference type="SUPFAM" id="SSF53901">
    <property type="entry name" value="Thiolase-like"/>
    <property type="match status" value="2"/>
</dbReference>
<dbReference type="AlphaFoldDB" id="A0A1N7AIZ0"/>
<evidence type="ECO:0000256" key="4">
    <source>
        <dbReference type="ARBA" id="ARBA00022832"/>
    </source>
</evidence>
<dbReference type="InterPro" id="IPR050215">
    <property type="entry name" value="Thiolase-like_sf_Thiolase"/>
</dbReference>
<dbReference type="InterPro" id="IPR020613">
    <property type="entry name" value="Thiolase_CS"/>
</dbReference>
<evidence type="ECO:0000256" key="1">
    <source>
        <dbReference type="ARBA" id="ARBA00004275"/>
    </source>
</evidence>
<dbReference type="Pfam" id="PF02803">
    <property type="entry name" value="Thiolase_C"/>
    <property type="match status" value="1"/>
</dbReference>
<dbReference type="EMBL" id="FTNF01000009">
    <property type="protein sequence ID" value="SIR38943.1"/>
    <property type="molecule type" value="Genomic_DNA"/>
</dbReference>
<keyword evidence="14" id="KW-1185">Reference proteome</keyword>
<dbReference type="Pfam" id="PF00108">
    <property type="entry name" value="Thiolase_N"/>
    <property type="match status" value="1"/>
</dbReference>
<dbReference type="GO" id="GO:0006635">
    <property type="term" value="P:fatty acid beta-oxidation"/>
    <property type="evidence" value="ECO:0007669"/>
    <property type="project" value="TreeGrafter"/>
</dbReference>
<keyword evidence="8 10" id="KW-0012">Acyltransferase</keyword>
<evidence type="ECO:0000256" key="7">
    <source>
        <dbReference type="ARBA" id="ARBA00023140"/>
    </source>
</evidence>
<keyword evidence="6" id="KW-0443">Lipid metabolism</keyword>
<evidence type="ECO:0000256" key="2">
    <source>
        <dbReference type="ARBA" id="ARBA00010982"/>
    </source>
</evidence>
<keyword evidence="3 10" id="KW-0808">Transferase</keyword>
<name>A0A1N7AIZ0_9ACTN</name>
<dbReference type="STRING" id="1198245.SAMN05444858_109148"/>
<evidence type="ECO:0000259" key="12">
    <source>
        <dbReference type="Pfam" id="PF02803"/>
    </source>
</evidence>
<dbReference type="InterPro" id="IPR016039">
    <property type="entry name" value="Thiolase-like"/>
</dbReference>
<dbReference type="CDD" id="cd00751">
    <property type="entry name" value="thiolase"/>
    <property type="match status" value="1"/>
</dbReference>
<organism evidence="13 14">
    <name type="scientific">Micromonospora avicenniae</name>
    <dbReference type="NCBI Taxonomy" id="1198245"/>
    <lineage>
        <taxon>Bacteria</taxon>
        <taxon>Bacillati</taxon>
        <taxon>Actinomycetota</taxon>
        <taxon>Actinomycetes</taxon>
        <taxon>Micromonosporales</taxon>
        <taxon>Micromonosporaceae</taxon>
        <taxon>Micromonospora</taxon>
    </lineage>
</organism>
<evidence type="ECO:0000256" key="8">
    <source>
        <dbReference type="ARBA" id="ARBA00023315"/>
    </source>
</evidence>
<evidence type="ECO:0000259" key="11">
    <source>
        <dbReference type="Pfam" id="PF00108"/>
    </source>
</evidence>
<dbReference type="PANTHER" id="PTHR43853:SF8">
    <property type="entry name" value="3-KETOACYL-COA THIOLASE, PEROXISOMAL"/>
    <property type="match status" value="1"/>
</dbReference>
<gene>
    <name evidence="13" type="ORF">SAMN05444858_109148</name>
</gene>
<dbReference type="PIRSF" id="PIRSF000429">
    <property type="entry name" value="Ac-CoA_Ac_transf"/>
    <property type="match status" value="1"/>
</dbReference>
<comment type="subcellular location">
    <subcellularLocation>
        <location evidence="1">Peroxisome</location>
    </subcellularLocation>
</comment>
<dbReference type="NCBIfam" id="TIGR01930">
    <property type="entry name" value="AcCoA-C-Actrans"/>
    <property type="match status" value="1"/>
</dbReference>
<keyword evidence="7" id="KW-0576">Peroxisome</keyword>
<dbReference type="GO" id="GO:0003988">
    <property type="term" value="F:acetyl-CoA C-acyltransferase activity"/>
    <property type="evidence" value="ECO:0007669"/>
    <property type="project" value="TreeGrafter"/>
</dbReference>
<dbReference type="Proteomes" id="UP000186004">
    <property type="component" value="Unassembled WGS sequence"/>
</dbReference>
<dbReference type="GO" id="GO:0005737">
    <property type="term" value="C:cytoplasm"/>
    <property type="evidence" value="ECO:0007669"/>
    <property type="project" value="UniProtKB-ARBA"/>
</dbReference>